<reference evidence="1" key="1">
    <citation type="journal article" date="2021" name="Proc. Natl. Acad. Sci. U.S.A.">
        <title>A Catalog of Tens of Thousands of Viruses from Human Metagenomes Reveals Hidden Associations with Chronic Diseases.</title>
        <authorList>
            <person name="Tisza M.J."/>
            <person name="Buck C.B."/>
        </authorList>
    </citation>
    <scope>NUCLEOTIDE SEQUENCE</scope>
    <source>
        <strain evidence="1">CtmdT21</strain>
    </source>
</reference>
<accession>A0A8S5QKH3</accession>
<protein>
    <submittedName>
        <fullName evidence="1">Uncharacterized protein</fullName>
    </submittedName>
</protein>
<proteinExistence type="predicted"/>
<evidence type="ECO:0000313" key="1">
    <source>
        <dbReference type="EMBL" id="DAE19315.1"/>
    </source>
</evidence>
<name>A0A8S5QKH3_9CAUD</name>
<dbReference type="EMBL" id="BK015673">
    <property type="protein sequence ID" value="DAE19315.1"/>
    <property type="molecule type" value="Genomic_DNA"/>
</dbReference>
<organism evidence="1">
    <name type="scientific">Siphoviridae sp. ctmdT21</name>
    <dbReference type="NCBI Taxonomy" id="2825653"/>
    <lineage>
        <taxon>Viruses</taxon>
        <taxon>Duplodnaviria</taxon>
        <taxon>Heunggongvirae</taxon>
        <taxon>Uroviricota</taxon>
        <taxon>Caudoviricetes</taxon>
    </lineage>
</organism>
<sequence length="113" mass="12674">MKIYDIYKRVLILIGEEEIVNMNTDDSALKNRFLTALNEIAEDITGLNMTYEMYSEIALESSAVQALTYGTAMLLSLESGQTETNRIFCELYNSKRAAYMGKTGNIINSIPTV</sequence>